<sequence>MITNLRDIGGITVPTGTLKEGYFYRSGQLVGLEKKDILFLEDDCRIKKVYDFRNKTEISEQPDMDMNNITIENIDILASEDSSSIASLQGMLDIDQSDVEKAMFETYEELVVSDSALSGYSKFLTEILEDNQPILFHCFAGKDRTGFAAALILKIAGASDQSIMDDYLKTNESRKSANKQIIDSLKSKLTEQQLNALELALNVDKTYLCHAKKVLEEHFGSFDNYLLKGLKLDTDYVDQFRKKFIV</sequence>
<dbReference type="SUPFAM" id="SSF52799">
    <property type="entry name" value="(Phosphotyrosine protein) phosphatases II"/>
    <property type="match status" value="1"/>
</dbReference>
<reference evidence="3" key="1">
    <citation type="submission" date="2015-12" db="EMBL/GenBank/DDBJ databases">
        <authorList>
            <person name="Lauer A."/>
            <person name="Humrighouse B."/>
            <person name="Loparev V."/>
            <person name="Shewmaker P.L."/>
            <person name="Whitney A.M."/>
            <person name="McLaughlin R.W."/>
        </authorList>
    </citation>
    <scope>NUCLEOTIDE SEQUENCE [LARGE SCALE GENOMIC DNA]</scope>
    <source>
        <strain evidence="3">LMG 26678</strain>
    </source>
</reference>
<protein>
    <recommendedName>
        <fullName evidence="4">Tyrosine specific protein phosphatases domain-containing protein</fullName>
    </recommendedName>
</protein>
<evidence type="ECO:0008006" key="4">
    <source>
        <dbReference type="Google" id="ProtNLM"/>
    </source>
</evidence>
<dbReference type="RefSeq" id="WP_208930120.1">
    <property type="nucleotide sequence ID" value="NZ_CP013655.1"/>
</dbReference>
<dbReference type="PROSITE" id="PS00383">
    <property type="entry name" value="TYR_PHOSPHATASE_1"/>
    <property type="match status" value="1"/>
</dbReference>
<dbReference type="Proteomes" id="UP000067523">
    <property type="component" value="Chromosome"/>
</dbReference>
<dbReference type="KEGG" id="erx:ATZ35_06965"/>
<proteinExistence type="inferred from homology"/>
<dbReference type="InterPro" id="IPR026893">
    <property type="entry name" value="Tyr/Ser_Pase_IphP-type"/>
</dbReference>
<dbReference type="STRING" id="118060.ATZ35_06965"/>
<name>A0A0U2WXZ0_9ENTE</name>
<dbReference type="GO" id="GO:0004721">
    <property type="term" value="F:phosphoprotein phosphatase activity"/>
    <property type="evidence" value="ECO:0007669"/>
    <property type="project" value="InterPro"/>
</dbReference>
<dbReference type="AlphaFoldDB" id="A0A0U2WXZ0"/>
<dbReference type="EMBL" id="CP013655">
    <property type="protein sequence ID" value="ALS36906.1"/>
    <property type="molecule type" value="Genomic_DNA"/>
</dbReference>
<dbReference type="PANTHER" id="PTHR31126:SF1">
    <property type="entry name" value="TYROSINE SPECIFIC PROTEIN PHOSPHATASES DOMAIN-CONTAINING PROTEIN"/>
    <property type="match status" value="1"/>
</dbReference>
<evidence type="ECO:0000256" key="1">
    <source>
        <dbReference type="ARBA" id="ARBA00009580"/>
    </source>
</evidence>
<dbReference type="PANTHER" id="PTHR31126">
    <property type="entry name" value="TYROSINE-PROTEIN PHOSPHATASE"/>
    <property type="match status" value="1"/>
</dbReference>
<gene>
    <name evidence="2" type="ORF">ATZ35_06965</name>
</gene>
<keyword evidence="3" id="KW-1185">Reference proteome</keyword>
<comment type="similarity">
    <text evidence="1">Belongs to the protein-tyrosine phosphatase family.</text>
</comment>
<dbReference type="InterPro" id="IPR029021">
    <property type="entry name" value="Prot-tyrosine_phosphatase-like"/>
</dbReference>
<accession>A0A0U2WXZ0</accession>
<dbReference type="InterPro" id="IPR016130">
    <property type="entry name" value="Tyr_Pase_AS"/>
</dbReference>
<dbReference type="Gene3D" id="3.90.190.10">
    <property type="entry name" value="Protein tyrosine phosphatase superfamily"/>
    <property type="match status" value="1"/>
</dbReference>
<organism evidence="2 3">
    <name type="scientific">Enterococcus rotai</name>
    <dbReference type="NCBI Taxonomy" id="118060"/>
    <lineage>
        <taxon>Bacteria</taxon>
        <taxon>Bacillati</taxon>
        <taxon>Bacillota</taxon>
        <taxon>Bacilli</taxon>
        <taxon>Lactobacillales</taxon>
        <taxon>Enterococcaceae</taxon>
        <taxon>Enterococcus</taxon>
    </lineage>
</organism>
<dbReference type="Pfam" id="PF13350">
    <property type="entry name" value="Y_phosphatase3"/>
    <property type="match status" value="1"/>
</dbReference>
<evidence type="ECO:0000313" key="3">
    <source>
        <dbReference type="Proteomes" id="UP000067523"/>
    </source>
</evidence>
<evidence type="ECO:0000313" key="2">
    <source>
        <dbReference type="EMBL" id="ALS36906.1"/>
    </source>
</evidence>